<dbReference type="EMBL" id="JAVFKD010000004">
    <property type="protein sequence ID" value="KAK5994996.1"/>
    <property type="molecule type" value="Genomic_DNA"/>
</dbReference>
<feature type="compositionally biased region" description="Low complexity" evidence="2">
    <location>
        <begin position="505"/>
        <end position="524"/>
    </location>
</feature>
<sequence length="649" mass="71452">MSEAAGEEASESNLPKTVKDKTCPYCGQAFTSSSLGRHLDLYIREKNPKPPDGVHDIDAIRKLRGNITRRQARGSTFGRRDDSTPTSTPRPSVRRMSPSVDGDSFTPSSLPKEGQYAVDSTLSKFPYASRWEGAGGVNDLASTPQEGNKRPGMQRTVSKQVAHKVQLDVKQKLADAMDTARAAELALRELLSSWRAAKQQIDNNSTPFDFDPLALDFPALTLRCLPSPPTLFSSTQLPTPTSWAVQSPGQRENNALQAYFEEEFKNWRVACASATTVVIEDMPYPSGNGQYRDAKEMVKKAERAAETLEKQVNEHLKQAYAVWEALPAQRRNELWILELARGVGRKHQETEKMKEQQQKLEQENANLKLQIDQLNRSQQPKEYRILSPTTIPLDREVLAHAYAEGVKGARGVGFDLEDRHLDLGSVVTKAIERWKNVITSTRVTSGGMNAQRSLDQASAQTPGATSQNSPAQSRQPSVVQTPQLSQQPPPPPQTDKRLSTASTNPPSSEQTAPSTTTTGPPSIEETSDQDADAEMEDDDSFAMMAQSPVKPAPPLQPQAQLEVPRTRGPIPQQQQQQQQQPPPQQPRPAADMRFMMPNGTGSPVNRTAAMAAMTRSMPNMNMAAMQASALHGADMSMTMQGVRGDMYME</sequence>
<comment type="caution">
    <text evidence="3">The sequence shown here is derived from an EMBL/GenBank/DDBJ whole genome shotgun (WGS) entry which is preliminary data.</text>
</comment>
<feature type="compositionally biased region" description="Acidic residues" evidence="2">
    <location>
        <begin position="525"/>
        <end position="535"/>
    </location>
</feature>
<feature type="compositionally biased region" description="Polar residues" evidence="2">
    <location>
        <begin position="446"/>
        <end position="474"/>
    </location>
</feature>
<evidence type="ECO:0000256" key="1">
    <source>
        <dbReference type="SAM" id="Coils"/>
    </source>
</evidence>
<feature type="region of interest" description="Disordered" evidence="2">
    <location>
        <begin position="135"/>
        <end position="155"/>
    </location>
</feature>
<evidence type="ECO:0008006" key="5">
    <source>
        <dbReference type="Google" id="ProtNLM"/>
    </source>
</evidence>
<gene>
    <name evidence="3" type="ORF">PT974_03386</name>
</gene>
<feature type="compositionally biased region" description="Acidic residues" evidence="2">
    <location>
        <begin position="1"/>
        <end position="10"/>
    </location>
</feature>
<protein>
    <recommendedName>
        <fullName evidence="5">C2H2-type domain-containing protein</fullName>
    </recommendedName>
</protein>
<organism evidence="3 4">
    <name type="scientific">Cladobotryum mycophilum</name>
    <dbReference type="NCBI Taxonomy" id="491253"/>
    <lineage>
        <taxon>Eukaryota</taxon>
        <taxon>Fungi</taxon>
        <taxon>Dikarya</taxon>
        <taxon>Ascomycota</taxon>
        <taxon>Pezizomycotina</taxon>
        <taxon>Sordariomycetes</taxon>
        <taxon>Hypocreomycetidae</taxon>
        <taxon>Hypocreales</taxon>
        <taxon>Hypocreaceae</taxon>
        <taxon>Cladobotryum</taxon>
    </lineage>
</organism>
<evidence type="ECO:0000256" key="2">
    <source>
        <dbReference type="SAM" id="MobiDB-lite"/>
    </source>
</evidence>
<feature type="region of interest" description="Disordered" evidence="2">
    <location>
        <begin position="64"/>
        <end position="113"/>
    </location>
</feature>
<accession>A0ABR0ST90</accession>
<name>A0ABR0ST90_9HYPO</name>
<proteinExistence type="predicted"/>
<dbReference type="Proteomes" id="UP001338125">
    <property type="component" value="Unassembled WGS sequence"/>
</dbReference>
<reference evidence="3 4" key="1">
    <citation type="submission" date="2024-01" db="EMBL/GenBank/DDBJ databases">
        <title>Complete genome of Cladobotryum mycophilum ATHUM6906.</title>
        <authorList>
            <person name="Christinaki A.C."/>
            <person name="Myridakis A.I."/>
            <person name="Kouvelis V.N."/>
        </authorList>
    </citation>
    <scope>NUCLEOTIDE SEQUENCE [LARGE SCALE GENOMIC DNA]</scope>
    <source>
        <strain evidence="3 4">ATHUM6906</strain>
    </source>
</reference>
<feature type="region of interest" description="Disordered" evidence="2">
    <location>
        <begin position="1"/>
        <end position="23"/>
    </location>
</feature>
<feature type="coiled-coil region" evidence="1">
    <location>
        <begin position="291"/>
        <end position="318"/>
    </location>
</feature>
<feature type="compositionally biased region" description="Low complexity" evidence="2">
    <location>
        <begin position="475"/>
        <end position="486"/>
    </location>
</feature>
<feature type="region of interest" description="Disordered" evidence="2">
    <location>
        <begin position="446"/>
        <end position="535"/>
    </location>
</feature>
<evidence type="ECO:0000313" key="3">
    <source>
        <dbReference type="EMBL" id="KAK5994996.1"/>
    </source>
</evidence>
<feature type="region of interest" description="Disordered" evidence="2">
    <location>
        <begin position="567"/>
        <end position="590"/>
    </location>
</feature>
<keyword evidence="4" id="KW-1185">Reference proteome</keyword>
<keyword evidence="1" id="KW-0175">Coiled coil</keyword>
<evidence type="ECO:0000313" key="4">
    <source>
        <dbReference type="Proteomes" id="UP001338125"/>
    </source>
</evidence>
<feature type="coiled-coil region" evidence="1">
    <location>
        <begin position="343"/>
        <end position="377"/>
    </location>
</feature>